<proteinExistence type="inferred from homology"/>
<evidence type="ECO:0000256" key="4">
    <source>
        <dbReference type="ARBA" id="ARBA00022519"/>
    </source>
</evidence>
<dbReference type="GO" id="GO:0042626">
    <property type="term" value="F:ATPase-coupled transmembrane transporter activity"/>
    <property type="evidence" value="ECO:0007669"/>
    <property type="project" value="InterPro"/>
</dbReference>
<keyword evidence="3" id="KW-1003">Cell membrane</keyword>
<organism evidence="10 11">
    <name type="scientific">Nitratireductor arenosus</name>
    <dbReference type="NCBI Taxonomy" id="2682096"/>
    <lineage>
        <taxon>Bacteria</taxon>
        <taxon>Pseudomonadati</taxon>
        <taxon>Pseudomonadota</taxon>
        <taxon>Alphaproteobacteria</taxon>
        <taxon>Hyphomicrobiales</taxon>
        <taxon>Phyllobacteriaceae</taxon>
        <taxon>Nitratireductor</taxon>
    </lineage>
</organism>
<dbReference type="InterPro" id="IPR017871">
    <property type="entry name" value="ABC_transporter-like_CS"/>
</dbReference>
<gene>
    <name evidence="10" type="primary">thiQ</name>
    <name evidence="10" type="ORF">GN330_04000</name>
</gene>
<protein>
    <submittedName>
        <fullName evidence="10">Thiamine ABC transporter ATP-binding protein</fullName>
    </submittedName>
</protein>
<dbReference type="InterPro" id="IPR003593">
    <property type="entry name" value="AAA+_ATPase"/>
</dbReference>
<evidence type="ECO:0000256" key="6">
    <source>
        <dbReference type="ARBA" id="ARBA00022840"/>
    </source>
</evidence>
<evidence type="ECO:0000256" key="1">
    <source>
        <dbReference type="ARBA" id="ARBA00005417"/>
    </source>
</evidence>
<keyword evidence="11" id="KW-1185">Reference proteome</keyword>
<reference evidence="10 11" key="1">
    <citation type="submission" date="2019-12" db="EMBL/GenBank/DDBJ databases">
        <title>Nitratireductor arenosus sp. nov., Isolated from sea sand, Jeju island, South Korea.</title>
        <authorList>
            <person name="Kim W."/>
        </authorList>
    </citation>
    <scope>NUCLEOTIDE SEQUENCE [LARGE SCALE GENOMIC DNA]</scope>
    <source>
        <strain evidence="10 11">CAU 1489</strain>
    </source>
</reference>
<dbReference type="SMART" id="SM00382">
    <property type="entry name" value="AAA"/>
    <property type="match status" value="1"/>
</dbReference>
<dbReference type="GO" id="GO:0071934">
    <property type="term" value="P:thiamine transmembrane transport"/>
    <property type="evidence" value="ECO:0007669"/>
    <property type="project" value="InterPro"/>
</dbReference>
<keyword evidence="5" id="KW-0547">Nucleotide-binding</keyword>
<evidence type="ECO:0000313" key="11">
    <source>
        <dbReference type="Proteomes" id="UP000463224"/>
    </source>
</evidence>
<dbReference type="InterPro" id="IPR003439">
    <property type="entry name" value="ABC_transporter-like_ATP-bd"/>
</dbReference>
<feature type="domain" description="ABC transporter" evidence="9">
    <location>
        <begin position="2"/>
        <end position="215"/>
    </location>
</feature>
<evidence type="ECO:0000313" key="10">
    <source>
        <dbReference type="EMBL" id="MVA96407.1"/>
    </source>
</evidence>
<comment type="similarity">
    <text evidence="1">Belongs to the ABC transporter superfamily.</text>
</comment>
<evidence type="ECO:0000256" key="5">
    <source>
        <dbReference type="ARBA" id="ARBA00022741"/>
    </source>
</evidence>
<dbReference type="AlphaFoldDB" id="A0A844QBS0"/>
<evidence type="ECO:0000256" key="8">
    <source>
        <dbReference type="ARBA" id="ARBA00023136"/>
    </source>
</evidence>
<dbReference type="InterPro" id="IPR050093">
    <property type="entry name" value="ABC_SmlMolc_Importer"/>
</dbReference>
<dbReference type="PROSITE" id="PS00211">
    <property type="entry name" value="ABC_TRANSPORTER_1"/>
    <property type="match status" value="1"/>
</dbReference>
<dbReference type="GO" id="GO:0016887">
    <property type="term" value="F:ATP hydrolysis activity"/>
    <property type="evidence" value="ECO:0007669"/>
    <property type="project" value="InterPro"/>
</dbReference>
<accession>A0A844QBS0</accession>
<dbReference type="SUPFAM" id="SSF52540">
    <property type="entry name" value="P-loop containing nucleoside triphosphate hydrolases"/>
    <property type="match status" value="1"/>
</dbReference>
<dbReference type="GO" id="GO:0016020">
    <property type="term" value="C:membrane"/>
    <property type="evidence" value="ECO:0007669"/>
    <property type="project" value="InterPro"/>
</dbReference>
<dbReference type="EMBL" id="WPHG01000001">
    <property type="protein sequence ID" value="MVA96407.1"/>
    <property type="molecule type" value="Genomic_DNA"/>
</dbReference>
<dbReference type="InterPro" id="IPR027417">
    <property type="entry name" value="P-loop_NTPase"/>
</dbReference>
<keyword evidence="2" id="KW-0813">Transport</keyword>
<dbReference type="PANTHER" id="PTHR42781">
    <property type="entry name" value="SPERMIDINE/PUTRESCINE IMPORT ATP-BINDING PROTEIN POTA"/>
    <property type="match status" value="1"/>
</dbReference>
<dbReference type="InterPro" id="IPR005968">
    <property type="entry name" value="Thiamine_ABC_ThiQ"/>
</dbReference>
<keyword evidence="7" id="KW-1278">Translocase</keyword>
<dbReference type="Gene3D" id="3.40.50.300">
    <property type="entry name" value="P-loop containing nucleotide triphosphate hydrolases"/>
    <property type="match status" value="1"/>
</dbReference>
<sequence length="221" mass="23421">MIFDLNVPAGQVLALMGPSGSGKSTLLSLIAGFETPRSGRILIGGRDVTALSPAARPVTMVFQENNLFAHLDVAANVGLGRAPNLRLTESDHVDVAAALAQVGLAGKEKRLPRELSGGERQRVALARVFVRNRPVLLLDEPFASLGPALRQDMLAIVADLQRKTGMTVVMVTHNPDDARAIAPHLAFLEHGQVVETGATDHMFSHKGGAALGRYLGDTPSK</sequence>
<evidence type="ECO:0000256" key="3">
    <source>
        <dbReference type="ARBA" id="ARBA00022475"/>
    </source>
</evidence>
<comment type="caution">
    <text evidence="10">The sequence shown here is derived from an EMBL/GenBank/DDBJ whole genome shotgun (WGS) entry which is preliminary data.</text>
</comment>
<evidence type="ECO:0000256" key="2">
    <source>
        <dbReference type="ARBA" id="ARBA00022448"/>
    </source>
</evidence>
<dbReference type="PROSITE" id="PS50893">
    <property type="entry name" value="ABC_TRANSPORTER_2"/>
    <property type="match status" value="1"/>
</dbReference>
<evidence type="ECO:0000256" key="7">
    <source>
        <dbReference type="ARBA" id="ARBA00022967"/>
    </source>
</evidence>
<name>A0A844QBS0_9HYPH</name>
<dbReference type="Proteomes" id="UP000463224">
    <property type="component" value="Unassembled WGS sequence"/>
</dbReference>
<keyword evidence="4" id="KW-0997">Cell inner membrane</keyword>
<keyword evidence="6 10" id="KW-0067">ATP-binding</keyword>
<dbReference type="Pfam" id="PF00005">
    <property type="entry name" value="ABC_tran"/>
    <property type="match status" value="1"/>
</dbReference>
<dbReference type="PANTHER" id="PTHR42781:SF1">
    <property type="entry name" value="THIAMINE IMPORT ATP-BINDING PROTEIN THIQ"/>
    <property type="match status" value="1"/>
</dbReference>
<evidence type="ECO:0000259" key="9">
    <source>
        <dbReference type="PROSITE" id="PS50893"/>
    </source>
</evidence>
<dbReference type="NCBIfam" id="TIGR01277">
    <property type="entry name" value="thiQ"/>
    <property type="match status" value="1"/>
</dbReference>
<dbReference type="GO" id="GO:0005524">
    <property type="term" value="F:ATP binding"/>
    <property type="evidence" value="ECO:0007669"/>
    <property type="project" value="UniProtKB-KW"/>
</dbReference>
<keyword evidence="8" id="KW-0472">Membrane</keyword>